<dbReference type="EMBL" id="UINC01038797">
    <property type="protein sequence ID" value="SVB36318.1"/>
    <property type="molecule type" value="Genomic_DNA"/>
</dbReference>
<reference evidence="2" key="1">
    <citation type="submission" date="2018-05" db="EMBL/GenBank/DDBJ databases">
        <authorList>
            <person name="Lanie J.A."/>
            <person name="Ng W.-L."/>
            <person name="Kazmierczak K.M."/>
            <person name="Andrzejewski T.M."/>
            <person name="Davidsen T.M."/>
            <person name="Wayne K.J."/>
            <person name="Tettelin H."/>
            <person name="Glass J.I."/>
            <person name="Rusch D."/>
            <person name="Podicherti R."/>
            <person name="Tsui H.-C.T."/>
            <person name="Winkler M.E."/>
        </authorList>
    </citation>
    <scope>NUCLEOTIDE SEQUENCE</scope>
</reference>
<feature type="non-terminal residue" evidence="2">
    <location>
        <position position="1"/>
    </location>
</feature>
<organism evidence="2">
    <name type="scientific">marine metagenome</name>
    <dbReference type="NCBI Taxonomy" id="408172"/>
    <lineage>
        <taxon>unclassified sequences</taxon>
        <taxon>metagenomes</taxon>
        <taxon>ecological metagenomes</taxon>
    </lineage>
</organism>
<proteinExistence type="predicted"/>
<dbReference type="AlphaFoldDB" id="A0A382DD37"/>
<evidence type="ECO:0000256" key="1">
    <source>
        <dbReference type="SAM" id="MobiDB-lite"/>
    </source>
</evidence>
<name>A0A382DD37_9ZZZZ</name>
<accession>A0A382DD37</accession>
<protein>
    <submittedName>
        <fullName evidence="2">Uncharacterized protein</fullName>
    </submittedName>
</protein>
<feature type="non-terminal residue" evidence="2">
    <location>
        <position position="35"/>
    </location>
</feature>
<feature type="region of interest" description="Disordered" evidence="1">
    <location>
        <begin position="13"/>
        <end position="35"/>
    </location>
</feature>
<sequence length="35" mass="4057">YLAKSNREPVSLVYIRRTRRPRQSSISGKNKKPIG</sequence>
<gene>
    <name evidence="2" type="ORF">METZ01_LOCUS189172</name>
</gene>
<evidence type="ECO:0000313" key="2">
    <source>
        <dbReference type="EMBL" id="SVB36318.1"/>
    </source>
</evidence>